<keyword evidence="1 6" id="KW-0645">Protease</keyword>
<evidence type="ECO:0000256" key="2">
    <source>
        <dbReference type="ARBA" id="ARBA00022723"/>
    </source>
</evidence>
<evidence type="ECO:0000256" key="3">
    <source>
        <dbReference type="ARBA" id="ARBA00022801"/>
    </source>
</evidence>
<dbReference type="Gramene" id="PRQ59913">
    <property type="protein sequence ID" value="PRQ59913"/>
    <property type="gene ID" value="RchiOBHm_Chr1g0375411"/>
</dbReference>
<evidence type="ECO:0000259" key="7">
    <source>
        <dbReference type="Pfam" id="PF01435"/>
    </source>
</evidence>
<name>A0A2P6SML7_ROSCH</name>
<dbReference type="GO" id="GO:0004222">
    <property type="term" value="F:metalloendopeptidase activity"/>
    <property type="evidence" value="ECO:0007669"/>
    <property type="project" value="InterPro"/>
</dbReference>
<keyword evidence="3 6" id="KW-0378">Hydrolase</keyword>
<keyword evidence="9" id="KW-1185">Reference proteome</keyword>
<evidence type="ECO:0000313" key="9">
    <source>
        <dbReference type="Proteomes" id="UP000238479"/>
    </source>
</evidence>
<dbReference type="GO" id="GO:0016020">
    <property type="term" value="C:membrane"/>
    <property type="evidence" value="ECO:0007669"/>
    <property type="project" value="TreeGrafter"/>
</dbReference>
<comment type="cofactor">
    <cofactor evidence="6">
        <name>Zn(2+)</name>
        <dbReference type="ChEBI" id="CHEBI:29105"/>
    </cofactor>
    <text evidence="6">Binds 1 zinc ion per subunit.</text>
</comment>
<comment type="similarity">
    <text evidence="6">Belongs to the peptidase M48 family.</text>
</comment>
<evidence type="ECO:0000256" key="6">
    <source>
        <dbReference type="RuleBase" id="RU003983"/>
    </source>
</evidence>
<organism evidence="8 9">
    <name type="scientific">Rosa chinensis</name>
    <name type="common">China rose</name>
    <dbReference type="NCBI Taxonomy" id="74649"/>
    <lineage>
        <taxon>Eukaryota</taxon>
        <taxon>Viridiplantae</taxon>
        <taxon>Streptophyta</taxon>
        <taxon>Embryophyta</taxon>
        <taxon>Tracheophyta</taxon>
        <taxon>Spermatophyta</taxon>
        <taxon>Magnoliopsida</taxon>
        <taxon>eudicotyledons</taxon>
        <taxon>Gunneridae</taxon>
        <taxon>Pentapetalae</taxon>
        <taxon>rosids</taxon>
        <taxon>fabids</taxon>
        <taxon>Rosales</taxon>
        <taxon>Rosaceae</taxon>
        <taxon>Rosoideae</taxon>
        <taxon>Rosoideae incertae sedis</taxon>
        <taxon>Rosa</taxon>
    </lineage>
</organism>
<dbReference type="AlphaFoldDB" id="A0A2P6SML7"/>
<protein>
    <submittedName>
        <fullName evidence="8">Putative peptidase M48</fullName>
    </submittedName>
</protein>
<keyword evidence="5 6" id="KW-0482">Metalloprotease</keyword>
<dbReference type="GO" id="GO:0051603">
    <property type="term" value="P:proteolysis involved in protein catabolic process"/>
    <property type="evidence" value="ECO:0007669"/>
    <property type="project" value="TreeGrafter"/>
</dbReference>
<dbReference type="GO" id="GO:0046872">
    <property type="term" value="F:metal ion binding"/>
    <property type="evidence" value="ECO:0007669"/>
    <property type="project" value="UniProtKB-KW"/>
</dbReference>
<dbReference type="PANTHER" id="PTHR22726:SF1">
    <property type="entry name" value="METALLOENDOPEPTIDASE OMA1, MITOCHONDRIAL"/>
    <property type="match status" value="1"/>
</dbReference>
<dbReference type="EMBL" id="PDCK01000039">
    <property type="protein sequence ID" value="PRQ59913.1"/>
    <property type="molecule type" value="Genomic_DNA"/>
</dbReference>
<comment type="caution">
    <text evidence="8">The sequence shown here is derived from an EMBL/GenBank/DDBJ whole genome shotgun (WGS) entry which is preliminary data.</text>
</comment>
<feature type="domain" description="Peptidase M48" evidence="7">
    <location>
        <begin position="56"/>
        <end position="197"/>
    </location>
</feature>
<dbReference type="Pfam" id="PF01435">
    <property type="entry name" value="Peptidase_M48"/>
    <property type="match status" value="1"/>
</dbReference>
<dbReference type="InterPro" id="IPR001915">
    <property type="entry name" value="Peptidase_M48"/>
</dbReference>
<evidence type="ECO:0000256" key="1">
    <source>
        <dbReference type="ARBA" id="ARBA00022670"/>
    </source>
</evidence>
<evidence type="ECO:0000256" key="4">
    <source>
        <dbReference type="ARBA" id="ARBA00022833"/>
    </source>
</evidence>
<reference evidence="8 9" key="1">
    <citation type="journal article" date="2018" name="Nat. Genet.">
        <title>The Rosa genome provides new insights in the design of modern roses.</title>
        <authorList>
            <person name="Bendahmane M."/>
        </authorList>
    </citation>
    <scope>NUCLEOTIDE SEQUENCE [LARGE SCALE GENOMIC DNA]</scope>
    <source>
        <strain evidence="9">cv. Old Blush</strain>
    </source>
</reference>
<dbReference type="PANTHER" id="PTHR22726">
    <property type="entry name" value="METALLOENDOPEPTIDASE OMA1"/>
    <property type="match status" value="1"/>
</dbReference>
<evidence type="ECO:0000313" key="8">
    <source>
        <dbReference type="EMBL" id="PRQ59913.1"/>
    </source>
</evidence>
<accession>A0A2P6SML7</accession>
<dbReference type="STRING" id="74649.A0A2P6SML7"/>
<sequence length="217" mass="24567">MLGEYTFEEMKKEKTRSRQHILSDRYLQTRRVRRIANEITQALMRGISREDKEKGGRWWRGSRVATSHLDGLLRHFKSDEEIATILGHEVGHAVARHAAETITNYTWLVIFFQFFSGAVAAHSFDKLSNLLFSLPLSKMEMEADYIGLLLLASAGYDPMVAPGVYQKFSKLAGETPNQKDYLSTHPTGKKRAEKLAQANVMKEALYIPGCTSSTWGP</sequence>
<keyword evidence="4 6" id="KW-0862">Zinc</keyword>
<dbReference type="Proteomes" id="UP000238479">
    <property type="component" value="Chromosome 1"/>
</dbReference>
<gene>
    <name evidence="8" type="ORF">RchiOBHm_Chr1g0375411</name>
</gene>
<dbReference type="InterPro" id="IPR051156">
    <property type="entry name" value="Mito/Outer_Membr_Metalloprot"/>
</dbReference>
<keyword evidence="2" id="KW-0479">Metal-binding</keyword>
<dbReference type="CDD" id="cd07331">
    <property type="entry name" value="M48C_Oma1_like"/>
    <property type="match status" value="1"/>
</dbReference>
<evidence type="ECO:0000256" key="5">
    <source>
        <dbReference type="ARBA" id="ARBA00023049"/>
    </source>
</evidence>
<proteinExistence type="inferred from homology"/>